<feature type="region of interest" description="Disordered" evidence="1">
    <location>
        <begin position="78"/>
        <end position="125"/>
    </location>
</feature>
<dbReference type="AlphaFoldDB" id="A0A411HHC9"/>
<protein>
    <submittedName>
        <fullName evidence="3">PsiF repeat-containing protein</fullName>
    </submittedName>
</protein>
<feature type="compositionally biased region" description="Polar residues" evidence="1">
    <location>
        <begin position="29"/>
        <end position="51"/>
    </location>
</feature>
<dbReference type="InterPro" id="IPR011690">
    <property type="entry name" value="P_starv_induced_PsiF"/>
</dbReference>
<reference evidence="3 4" key="1">
    <citation type="submission" date="2019-01" db="EMBL/GenBank/DDBJ databases">
        <title>Pseudolysobacter antarctica gen. nov., sp. nov., isolated from Fildes Peninsula, Antarctica.</title>
        <authorList>
            <person name="Wei Z."/>
            <person name="Peng F."/>
        </authorList>
    </citation>
    <scope>NUCLEOTIDE SEQUENCE [LARGE SCALE GENOMIC DNA]</scope>
    <source>
        <strain evidence="3 4">AQ6-296</strain>
    </source>
</reference>
<evidence type="ECO:0000256" key="1">
    <source>
        <dbReference type="SAM" id="MobiDB-lite"/>
    </source>
</evidence>
<keyword evidence="4" id="KW-1185">Reference proteome</keyword>
<organism evidence="3 4">
    <name type="scientific">Pseudolysobacter antarcticus</name>
    <dbReference type="NCBI Taxonomy" id="2511995"/>
    <lineage>
        <taxon>Bacteria</taxon>
        <taxon>Pseudomonadati</taxon>
        <taxon>Pseudomonadota</taxon>
        <taxon>Gammaproteobacteria</taxon>
        <taxon>Lysobacterales</taxon>
        <taxon>Rhodanobacteraceae</taxon>
        <taxon>Pseudolysobacter</taxon>
    </lineage>
</organism>
<feature type="chain" id="PRO_5019436180" evidence="2">
    <location>
        <begin position="25"/>
        <end position="139"/>
    </location>
</feature>
<name>A0A411HHC9_9GAMM</name>
<dbReference type="RefSeq" id="WP_129832184.1">
    <property type="nucleotide sequence ID" value="NZ_CP035704.1"/>
</dbReference>
<feature type="compositionally biased region" description="Low complexity" evidence="1">
    <location>
        <begin position="78"/>
        <end position="100"/>
    </location>
</feature>
<sequence length="139" mass="14182">MKFAAKTFIAFTLACTLGASAAFAADRTPTPSGKTLTPQQQKMSDCNQGAKAQSLKGPEYKAFMSECLKKDSGAAATPAAAKPAAAATAAATPAPAATPAVTQQQKMKTCNADPQAKTLKGDDRKKFMSTCLSAPAAAH</sequence>
<dbReference type="EMBL" id="CP035704">
    <property type="protein sequence ID" value="QBB69925.1"/>
    <property type="molecule type" value="Genomic_DNA"/>
</dbReference>
<evidence type="ECO:0000313" key="3">
    <source>
        <dbReference type="EMBL" id="QBB69925.1"/>
    </source>
</evidence>
<dbReference type="KEGG" id="xbc:ELE36_05865"/>
<evidence type="ECO:0000313" key="4">
    <source>
        <dbReference type="Proteomes" id="UP000291562"/>
    </source>
</evidence>
<dbReference type="Pfam" id="PF07769">
    <property type="entry name" value="PsiF_repeat"/>
    <property type="match status" value="2"/>
</dbReference>
<gene>
    <name evidence="3" type="ORF">ELE36_05865</name>
</gene>
<feature type="region of interest" description="Disordered" evidence="1">
    <location>
        <begin position="26"/>
        <end position="51"/>
    </location>
</feature>
<dbReference type="OrthoDB" id="8001925at2"/>
<dbReference type="Proteomes" id="UP000291562">
    <property type="component" value="Chromosome"/>
</dbReference>
<feature type="signal peptide" evidence="2">
    <location>
        <begin position="1"/>
        <end position="24"/>
    </location>
</feature>
<accession>A0A411HHC9</accession>
<proteinExistence type="predicted"/>
<keyword evidence="2" id="KW-0732">Signal</keyword>
<evidence type="ECO:0000256" key="2">
    <source>
        <dbReference type="SAM" id="SignalP"/>
    </source>
</evidence>